<dbReference type="PIRSF" id="PIRSF006276">
    <property type="entry name" value="UspA"/>
    <property type="match status" value="1"/>
</dbReference>
<evidence type="ECO:0000313" key="4">
    <source>
        <dbReference type="EMBL" id="MDN7242380.1"/>
    </source>
</evidence>
<dbReference type="CDD" id="cd00293">
    <property type="entry name" value="USP-like"/>
    <property type="match status" value="1"/>
</dbReference>
<dbReference type="SUPFAM" id="SSF52402">
    <property type="entry name" value="Adenine nucleotide alpha hydrolases-like"/>
    <property type="match status" value="1"/>
</dbReference>
<name>A0ABT8N3D1_9BACL</name>
<keyword evidence="2" id="KW-0963">Cytoplasm</keyword>
<sequence length="159" mass="16991">MTLKYSQIIAAVDGSEPAAIAFKKAVDIAVRNHATLNLVSIVDNRSFGSIEAYGQAFAKGAKIAAEGLLTTYKEVATEAGVPEVNTIVEYGSPKTMIPVELVKRLNADLIICGATGLNSAERILMGSVSERIVRSARCDVLIVRTDLNMDEIPAEKPVE</sequence>
<dbReference type="Pfam" id="PF00582">
    <property type="entry name" value="Usp"/>
    <property type="match status" value="1"/>
</dbReference>
<dbReference type="InterPro" id="IPR006015">
    <property type="entry name" value="Universal_stress_UspA"/>
</dbReference>
<dbReference type="Gene3D" id="3.40.50.620">
    <property type="entry name" value="HUPs"/>
    <property type="match status" value="1"/>
</dbReference>
<feature type="domain" description="UspA" evidence="3">
    <location>
        <begin position="5"/>
        <end position="144"/>
    </location>
</feature>
<accession>A0ABT8N3D1</accession>
<evidence type="ECO:0000256" key="1">
    <source>
        <dbReference type="ARBA" id="ARBA00008791"/>
    </source>
</evidence>
<reference evidence="4 5" key="1">
    <citation type="submission" date="2023-06" db="EMBL/GenBank/DDBJ databases">
        <title>Novel species in genus Planococcus.</title>
        <authorList>
            <person name="Ning S."/>
        </authorList>
    </citation>
    <scope>NUCLEOTIDE SEQUENCE [LARGE SCALE GENOMIC DNA]</scope>
    <source>
        <strain evidence="4 5">N028</strain>
    </source>
</reference>
<proteinExistence type="inferred from homology"/>
<protein>
    <recommendedName>
        <fullName evidence="2">Universal stress protein</fullName>
    </recommendedName>
</protein>
<dbReference type="PANTHER" id="PTHR46268:SF6">
    <property type="entry name" value="UNIVERSAL STRESS PROTEIN UP12"/>
    <property type="match status" value="1"/>
</dbReference>
<keyword evidence="5" id="KW-1185">Reference proteome</keyword>
<comment type="subcellular location">
    <subcellularLocation>
        <location evidence="2">Cytoplasm</location>
    </subcellularLocation>
</comment>
<comment type="caution">
    <text evidence="4">The sequence shown here is derived from an EMBL/GenBank/DDBJ whole genome shotgun (WGS) entry which is preliminary data.</text>
</comment>
<evidence type="ECO:0000256" key="2">
    <source>
        <dbReference type="PIRNR" id="PIRNR006276"/>
    </source>
</evidence>
<dbReference type="PRINTS" id="PR01438">
    <property type="entry name" value="UNVRSLSTRESS"/>
</dbReference>
<comment type="similarity">
    <text evidence="1 2">Belongs to the universal stress protein A family.</text>
</comment>
<organism evidence="4 5">
    <name type="scientific">Planococcus shixiaomingii</name>
    <dbReference type="NCBI Taxonomy" id="3058393"/>
    <lineage>
        <taxon>Bacteria</taxon>
        <taxon>Bacillati</taxon>
        <taxon>Bacillota</taxon>
        <taxon>Bacilli</taxon>
        <taxon>Bacillales</taxon>
        <taxon>Caryophanaceae</taxon>
        <taxon>Planococcus</taxon>
    </lineage>
</organism>
<evidence type="ECO:0000259" key="3">
    <source>
        <dbReference type="Pfam" id="PF00582"/>
    </source>
</evidence>
<dbReference type="EMBL" id="JAUJWV010000001">
    <property type="protein sequence ID" value="MDN7242380.1"/>
    <property type="molecule type" value="Genomic_DNA"/>
</dbReference>
<dbReference type="InterPro" id="IPR006016">
    <property type="entry name" value="UspA"/>
</dbReference>
<dbReference type="RefSeq" id="WP_300986412.1">
    <property type="nucleotide sequence ID" value="NZ_CP129236.1"/>
</dbReference>
<dbReference type="InterPro" id="IPR014729">
    <property type="entry name" value="Rossmann-like_a/b/a_fold"/>
</dbReference>
<gene>
    <name evidence="4" type="ORF">QWY14_11250</name>
</gene>
<dbReference type="PANTHER" id="PTHR46268">
    <property type="entry name" value="STRESS RESPONSE PROTEIN NHAX"/>
    <property type="match status" value="1"/>
</dbReference>
<evidence type="ECO:0000313" key="5">
    <source>
        <dbReference type="Proteomes" id="UP001172055"/>
    </source>
</evidence>
<dbReference type="Proteomes" id="UP001172055">
    <property type="component" value="Unassembled WGS sequence"/>
</dbReference>